<proteinExistence type="predicted"/>
<accession>A0ACB7W6N7</accession>
<name>A0ACB7W6N7_DIOAL</name>
<evidence type="ECO:0000313" key="2">
    <source>
        <dbReference type="Proteomes" id="UP000827976"/>
    </source>
</evidence>
<dbReference type="EMBL" id="CM037015">
    <property type="protein sequence ID" value="KAH7683220.1"/>
    <property type="molecule type" value="Genomic_DNA"/>
</dbReference>
<gene>
    <name evidence="1" type="ORF">IHE45_05G169200</name>
</gene>
<protein>
    <submittedName>
        <fullName evidence="1">Uncharacterized protein</fullName>
    </submittedName>
</protein>
<dbReference type="Proteomes" id="UP000827976">
    <property type="component" value="Chromosome 5"/>
</dbReference>
<comment type="caution">
    <text evidence="1">The sequence shown here is derived from an EMBL/GenBank/DDBJ whole genome shotgun (WGS) entry which is preliminary data.</text>
</comment>
<reference evidence="2" key="1">
    <citation type="journal article" date="2022" name="Nat. Commun.">
        <title>Chromosome evolution and the genetic basis of agronomically important traits in greater yam.</title>
        <authorList>
            <person name="Bredeson J.V."/>
            <person name="Lyons J.B."/>
            <person name="Oniyinde I.O."/>
            <person name="Okereke N.R."/>
            <person name="Kolade O."/>
            <person name="Nnabue I."/>
            <person name="Nwadili C.O."/>
            <person name="Hribova E."/>
            <person name="Parker M."/>
            <person name="Nwogha J."/>
            <person name="Shu S."/>
            <person name="Carlson J."/>
            <person name="Kariba R."/>
            <person name="Muthemba S."/>
            <person name="Knop K."/>
            <person name="Barton G.J."/>
            <person name="Sherwood A.V."/>
            <person name="Lopez-Montes A."/>
            <person name="Asiedu R."/>
            <person name="Jamnadass R."/>
            <person name="Muchugi A."/>
            <person name="Goodstein D."/>
            <person name="Egesi C.N."/>
            <person name="Featherston J."/>
            <person name="Asfaw A."/>
            <person name="Simpson G.G."/>
            <person name="Dolezel J."/>
            <person name="Hendre P.S."/>
            <person name="Van Deynze A."/>
            <person name="Kumar P.L."/>
            <person name="Obidiegwu J.E."/>
            <person name="Bhattacharjee R."/>
            <person name="Rokhsar D.S."/>
        </authorList>
    </citation>
    <scope>NUCLEOTIDE SEQUENCE [LARGE SCALE GENOMIC DNA]</scope>
    <source>
        <strain evidence="2">cv. TDa95/00328</strain>
    </source>
</reference>
<sequence length="57" mass="6434">MPLKPRLIVVSFFISLESSPSLPQIQPRNLFDRCEVPLFFLLLSVFTSGFGEVSFVS</sequence>
<evidence type="ECO:0000313" key="1">
    <source>
        <dbReference type="EMBL" id="KAH7683220.1"/>
    </source>
</evidence>
<organism evidence="1 2">
    <name type="scientific">Dioscorea alata</name>
    <name type="common">Purple yam</name>
    <dbReference type="NCBI Taxonomy" id="55571"/>
    <lineage>
        <taxon>Eukaryota</taxon>
        <taxon>Viridiplantae</taxon>
        <taxon>Streptophyta</taxon>
        <taxon>Embryophyta</taxon>
        <taxon>Tracheophyta</taxon>
        <taxon>Spermatophyta</taxon>
        <taxon>Magnoliopsida</taxon>
        <taxon>Liliopsida</taxon>
        <taxon>Dioscoreales</taxon>
        <taxon>Dioscoreaceae</taxon>
        <taxon>Dioscorea</taxon>
    </lineage>
</organism>
<keyword evidence="2" id="KW-1185">Reference proteome</keyword>